<sequence>MRVLFSQRYLRAIESKALSVEIPEIARRKVWAQLTTLNAPMRVQRDPYDNWTDNSSVLEEAESDLLTEHGWQRLPVTPYPAEAQYHEALRLLVLDGEGPYVFDTIEVASGYMDAADKEKLRQKINQIFELHDCPWRISDGEFFKLDGDFVGARLASNAHDSLAVNQFAGAAHEYSKARQYLGNGDIREAIFLAGHSFESVMKVLTKLDHANGDRLIKELGAQGYFDDLPEAIRAGFMDQVLRALPFLRNKLGGHGQGKDIVAIPLAYGDLAIQLAAAFHNFLITKHLERDAAARREMEPSKRAMLPTDDDPPF</sequence>
<proteinExistence type="predicted"/>
<dbReference type="AlphaFoldDB" id="A0A1S7S9T7"/>
<dbReference type="Pfam" id="PF18863">
    <property type="entry name" value="AbiJ_NTD4"/>
    <property type="match status" value="1"/>
</dbReference>
<evidence type="ECO:0000256" key="1">
    <source>
        <dbReference type="SAM" id="MobiDB-lite"/>
    </source>
</evidence>
<feature type="domain" description="HEPN AbiJ-N-terminal" evidence="2">
    <location>
        <begin position="4"/>
        <end position="146"/>
    </location>
</feature>
<dbReference type="InterPro" id="IPR049503">
    <property type="entry name" value="AbiJ_NTD4"/>
</dbReference>
<organism evidence="3 4">
    <name type="scientific">Agrobacterium tumefaciens str. Kerr 14</name>
    <dbReference type="NCBI Taxonomy" id="1183424"/>
    <lineage>
        <taxon>Bacteria</taxon>
        <taxon>Pseudomonadati</taxon>
        <taxon>Pseudomonadota</taxon>
        <taxon>Alphaproteobacteria</taxon>
        <taxon>Hyphomicrobiales</taxon>
        <taxon>Rhizobiaceae</taxon>
        <taxon>Rhizobium/Agrobacterium group</taxon>
        <taxon>Agrobacterium</taxon>
        <taxon>Agrobacterium tumefaciens complex</taxon>
    </lineage>
</organism>
<gene>
    <name evidence="3" type="ORF">AGR4C_pa40023</name>
</gene>
<feature type="region of interest" description="Disordered" evidence="1">
    <location>
        <begin position="293"/>
        <end position="313"/>
    </location>
</feature>
<accession>A0A1S7S9T7</accession>
<dbReference type="EMBL" id="FBWC01000035">
    <property type="protein sequence ID" value="CUX65200.1"/>
    <property type="molecule type" value="Genomic_DNA"/>
</dbReference>
<evidence type="ECO:0000313" key="4">
    <source>
        <dbReference type="Proteomes" id="UP000191897"/>
    </source>
</evidence>
<dbReference type="Proteomes" id="UP000191897">
    <property type="component" value="Unassembled WGS sequence"/>
</dbReference>
<evidence type="ECO:0000259" key="2">
    <source>
        <dbReference type="Pfam" id="PF18863"/>
    </source>
</evidence>
<reference evidence="3 4" key="1">
    <citation type="submission" date="2016-01" db="EMBL/GenBank/DDBJ databases">
        <authorList>
            <person name="Oliw E.H."/>
        </authorList>
    </citation>
    <scope>NUCLEOTIDE SEQUENCE [LARGE SCALE GENOMIC DNA]</scope>
    <source>
        <strain evidence="3 4">Kerr 14</strain>
    </source>
</reference>
<evidence type="ECO:0000313" key="3">
    <source>
        <dbReference type="EMBL" id="CUX65200.1"/>
    </source>
</evidence>
<dbReference type="RefSeq" id="WP_080867508.1">
    <property type="nucleotide sequence ID" value="NZ_LT009732.1"/>
</dbReference>
<protein>
    <recommendedName>
        <fullName evidence="2">HEPN AbiJ-N-terminal domain-containing protein</fullName>
    </recommendedName>
</protein>
<name>A0A1S7S9T7_AGRTU</name>